<evidence type="ECO:0000313" key="16">
    <source>
        <dbReference type="Proteomes" id="UP000051330"/>
    </source>
</evidence>
<evidence type="ECO:0000256" key="11">
    <source>
        <dbReference type="PIRNR" id="PIRNR001461"/>
    </source>
</evidence>
<keyword evidence="13" id="KW-0464">Manganese</keyword>
<feature type="binding site" evidence="10 13">
    <location>
        <position position="34"/>
    </location>
    <ligand>
        <name>a divalent metal cation</name>
        <dbReference type="ChEBI" id="CHEBI:60240"/>
    </ligand>
</feature>
<dbReference type="HAMAP" id="MF_02227">
    <property type="entry name" value="RPE"/>
    <property type="match status" value="1"/>
</dbReference>
<dbReference type="FunFam" id="3.20.20.70:FF:000004">
    <property type="entry name" value="Ribulose-phosphate 3-epimerase"/>
    <property type="match status" value="1"/>
</dbReference>
<comment type="cofactor">
    <cofactor evidence="4">
        <name>Zn(2+)</name>
        <dbReference type="ChEBI" id="CHEBI:29105"/>
    </cofactor>
</comment>
<protein>
    <recommendedName>
        <fullName evidence="7 10">Ribulose-phosphate 3-epimerase</fullName>
        <ecNumber evidence="7 10">5.1.3.1</ecNumber>
    </recommendedName>
</protein>
<comment type="cofactor">
    <cofactor evidence="10 13">
        <name>a divalent metal cation</name>
        <dbReference type="ChEBI" id="CHEBI:60240"/>
    </cofactor>
    <text evidence="10 13">Binds 1 divalent metal cation per subunit.</text>
</comment>
<proteinExistence type="inferred from homology"/>
<evidence type="ECO:0000256" key="12">
    <source>
        <dbReference type="PIRSR" id="PIRSR001461-1"/>
    </source>
</evidence>
<evidence type="ECO:0000256" key="8">
    <source>
        <dbReference type="ARBA" id="ARBA00022723"/>
    </source>
</evidence>
<feature type="active site" description="Proton donor" evidence="10 12">
    <location>
        <position position="174"/>
    </location>
</feature>
<evidence type="ECO:0000256" key="10">
    <source>
        <dbReference type="HAMAP-Rule" id="MF_02227"/>
    </source>
</evidence>
<dbReference type="EC" id="5.1.3.1" evidence="7 10"/>
<dbReference type="PATRIC" id="fig|1423792.3.peg.168"/>
<dbReference type="InterPro" id="IPR026019">
    <property type="entry name" value="Ribul_P_3_epim"/>
</dbReference>
<keyword evidence="10 11" id="KW-0119">Carbohydrate metabolism</keyword>
<dbReference type="PIRSF" id="PIRSF001461">
    <property type="entry name" value="RPE"/>
    <property type="match status" value="1"/>
</dbReference>
<evidence type="ECO:0000313" key="15">
    <source>
        <dbReference type="EMBL" id="KRL14517.1"/>
    </source>
</evidence>
<dbReference type="RefSeq" id="WP_057817292.1">
    <property type="nucleotide sequence ID" value="NZ_AZEC01000001.1"/>
</dbReference>
<evidence type="ECO:0000256" key="3">
    <source>
        <dbReference type="ARBA" id="ARBA00001941"/>
    </source>
</evidence>
<comment type="cofactor">
    <cofactor evidence="2">
        <name>Mn(2+)</name>
        <dbReference type="ChEBI" id="CHEBI:29035"/>
    </cofactor>
</comment>
<dbReference type="GO" id="GO:0019323">
    <property type="term" value="P:pentose catabolic process"/>
    <property type="evidence" value="ECO:0007669"/>
    <property type="project" value="UniProtKB-UniRule"/>
</dbReference>
<dbReference type="AlphaFoldDB" id="A0A0R1N9G9"/>
<dbReference type="STRING" id="1423792.FD09_GL000165"/>
<dbReference type="GO" id="GO:0005737">
    <property type="term" value="C:cytoplasm"/>
    <property type="evidence" value="ECO:0007669"/>
    <property type="project" value="UniProtKB-ARBA"/>
</dbReference>
<organism evidence="15 16">
    <name type="scientific">Schleiferilactobacillus perolens DSM 12744</name>
    <dbReference type="NCBI Taxonomy" id="1423792"/>
    <lineage>
        <taxon>Bacteria</taxon>
        <taxon>Bacillati</taxon>
        <taxon>Bacillota</taxon>
        <taxon>Bacilli</taxon>
        <taxon>Lactobacillales</taxon>
        <taxon>Lactobacillaceae</taxon>
        <taxon>Schleiferilactobacillus</taxon>
    </lineage>
</organism>
<dbReference type="NCBIfam" id="NF004076">
    <property type="entry name" value="PRK05581.1-4"/>
    <property type="match status" value="1"/>
</dbReference>
<accession>A0A0R1N9G9</accession>
<dbReference type="InterPro" id="IPR011060">
    <property type="entry name" value="RibuloseP-bd_barrel"/>
</dbReference>
<comment type="pathway">
    <text evidence="10">Carbohydrate degradation.</text>
</comment>
<feature type="binding site" evidence="10 13">
    <location>
        <position position="174"/>
    </location>
    <ligand>
        <name>a divalent metal cation</name>
        <dbReference type="ChEBI" id="CHEBI:60240"/>
    </ligand>
</feature>
<comment type="catalytic activity">
    <reaction evidence="1 10 11">
        <text>D-ribulose 5-phosphate = D-xylulose 5-phosphate</text>
        <dbReference type="Rhea" id="RHEA:13677"/>
        <dbReference type="ChEBI" id="CHEBI:57737"/>
        <dbReference type="ChEBI" id="CHEBI:58121"/>
        <dbReference type="EC" id="5.1.3.1"/>
    </reaction>
</comment>
<dbReference type="Proteomes" id="UP000051330">
    <property type="component" value="Unassembled WGS sequence"/>
</dbReference>
<dbReference type="GO" id="GO:0006098">
    <property type="term" value="P:pentose-phosphate shunt"/>
    <property type="evidence" value="ECO:0007669"/>
    <property type="project" value="UniProtKB-UniRule"/>
</dbReference>
<dbReference type="OrthoDB" id="1645589at2"/>
<dbReference type="Pfam" id="PF00834">
    <property type="entry name" value="Ribul_P_3_epim"/>
    <property type="match status" value="1"/>
</dbReference>
<dbReference type="SUPFAM" id="SSF51366">
    <property type="entry name" value="Ribulose-phoshate binding barrel"/>
    <property type="match status" value="1"/>
</dbReference>
<dbReference type="EMBL" id="AZEC01000001">
    <property type="protein sequence ID" value="KRL14517.1"/>
    <property type="molecule type" value="Genomic_DNA"/>
</dbReference>
<feature type="binding site" evidence="14">
    <location>
        <begin position="196"/>
        <end position="197"/>
    </location>
    <ligand>
        <name>substrate</name>
    </ligand>
</feature>
<feature type="binding site" evidence="10 14">
    <location>
        <position position="7"/>
    </location>
    <ligand>
        <name>substrate</name>
    </ligand>
</feature>
<name>A0A0R1N9G9_9LACO</name>
<comment type="similarity">
    <text evidence="6 10 11">Belongs to the ribulose-phosphate 3-epimerase family.</text>
</comment>
<sequence length="228" mass="25045">MMKLSPSLMCTDLANVAKDINELDAAGVDQYHIDIMDGQFVPNFTLGPDFIHAVRQQTEKPLDIHAMVEMPERFIDLFHDAGADMIAIHAEATKNLQGTLTHIRDLGMKAGVAINPSTPLDVLNYVFNVSDYVIVMTVNPGFAGQKFIPAMYGKIRELKQIITEKHLDIAIEVDGNLGTETIPKCIEAGAEWFVGGSSSVYKKGHSLTDNVQTTKHLMAQTVTMASQE</sequence>
<feature type="binding site" evidence="10 13">
    <location>
        <position position="65"/>
    </location>
    <ligand>
        <name>a divalent metal cation</name>
        <dbReference type="ChEBI" id="CHEBI:60240"/>
    </ligand>
</feature>
<evidence type="ECO:0000256" key="2">
    <source>
        <dbReference type="ARBA" id="ARBA00001936"/>
    </source>
</evidence>
<keyword evidence="16" id="KW-1185">Reference proteome</keyword>
<evidence type="ECO:0000256" key="6">
    <source>
        <dbReference type="ARBA" id="ARBA00009541"/>
    </source>
</evidence>
<evidence type="ECO:0000256" key="14">
    <source>
        <dbReference type="PIRSR" id="PIRSR001461-3"/>
    </source>
</evidence>
<comment type="caution">
    <text evidence="10">Lacks conserved residue(s) required for the propagation of feature annotation.</text>
</comment>
<keyword evidence="13" id="KW-0170">Cobalt</keyword>
<reference evidence="15 16" key="1">
    <citation type="journal article" date="2015" name="Genome Announc.">
        <title>Expanding the biotechnology potential of lactobacilli through comparative genomics of 213 strains and associated genera.</title>
        <authorList>
            <person name="Sun Z."/>
            <person name="Harris H.M."/>
            <person name="McCann A."/>
            <person name="Guo C."/>
            <person name="Argimon S."/>
            <person name="Zhang W."/>
            <person name="Yang X."/>
            <person name="Jeffery I.B."/>
            <person name="Cooney J.C."/>
            <person name="Kagawa T.F."/>
            <person name="Liu W."/>
            <person name="Song Y."/>
            <person name="Salvetti E."/>
            <person name="Wrobel A."/>
            <person name="Rasinkangas P."/>
            <person name="Parkhill J."/>
            <person name="Rea M.C."/>
            <person name="O'Sullivan O."/>
            <person name="Ritari J."/>
            <person name="Douillard F.P."/>
            <person name="Paul Ross R."/>
            <person name="Yang R."/>
            <person name="Briner A.E."/>
            <person name="Felis G.E."/>
            <person name="de Vos W.M."/>
            <person name="Barrangou R."/>
            <person name="Klaenhammer T.R."/>
            <person name="Caufield P.W."/>
            <person name="Cui Y."/>
            <person name="Zhang H."/>
            <person name="O'Toole P.W."/>
        </authorList>
    </citation>
    <scope>NUCLEOTIDE SEQUENCE [LARGE SCALE GENOMIC DNA]</scope>
    <source>
        <strain evidence="15 16">DSM 12744</strain>
    </source>
</reference>
<gene>
    <name evidence="10" type="primary">rpe</name>
    <name evidence="15" type="ORF">FD09_GL000165</name>
</gene>
<dbReference type="Gene3D" id="3.20.20.70">
    <property type="entry name" value="Aldolase class I"/>
    <property type="match status" value="1"/>
</dbReference>
<feature type="binding site" evidence="10 14">
    <location>
        <begin position="141"/>
        <end position="144"/>
    </location>
    <ligand>
        <name>substrate</name>
    </ligand>
</feature>
<evidence type="ECO:0000256" key="13">
    <source>
        <dbReference type="PIRSR" id="PIRSR001461-2"/>
    </source>
</evidence>
<dbReference type="NCBIfam" id="TIGR01163">
    <property type="entry name" value="rpe"/>
    <property type="match status" value="1"/>
</dbReference>
<feature type="binding site" evidence="10 13">
    <location>
        <position position="32"/>
    </location>
    <ligand>
        <name>a divalent metal cation</name>
        <dbReference type="ChEBI" id="CHEBI:60240"/>
    </ligand>
</feature>
<dbReference type="GO" id="GO:0004750">
    <property type="term" value="F:D-ribulose-phosphate 3-epimerase activity"/>
    <property type="evidence" value="ECO:0007669"/>
    <property type="project" value="UniProtKB-UniRule"/>
</dbReference>
<evidence type="ECO:0000256" key="4">
    <source>
        <dbReference type="ARBA" id="ARBA00001947"/>
    </source>
</evidence>
<feature type="binding site" evidence="10 14">
    <location>
        <position position="65"/>
    </location>
    <ligand>
        <name>substrate</name>
    </ligand>
</feature>
<feature type="active site" description="Proton acceptor" evidence="10 12">
    <location>
        <position position="34"/>
    </location>
</feature>
<dbReference type="GO" id="GO:0046872">
    <property type="term" value="F:metal ion binding"/>
    <property type="evidence" value="ECO:0007669"/>
    <property type="project" value="UniProtKB-UniRule"/>
</dbReference>
<evidence type="ECO:0000256" key="7">
    <source>
        <dbReference type="ARBA" id="ARBA00013188"/>
    </source>
</evidence>
<comment type="cofactor">
    <cofactor evidence="5">
        <name>Fe(2+)</name>
        <dbReference type="ChEBI" id="CHEBI:29033"/>
    </cofactor>
</comment>
<dbReference type="PROSITE" id="PS01086">
    <property type="entry name" value="RIBUL_P_3_EPIMER_2"/>
    <property type="match status" value="1"/>
</dbReference>
<evidence type="ECO:0000256" key="1">
    <source>
        <dbReference type="ARBA" id="ARBA00001782"/>
    </source>
</evidence>
<comment type="cofactor">
    <cofactor evidence="3">
        <name>Co(2+)</name>
        <dbReference type="ChEBI" id="CHEBI:48828"/>
    </cofactor>
</comment>
<dbReference type="PANTHER" id="PTHR11749">
    <property type="entry name" value="RIBULOSE-5-PHOSPHATE-3-EPIMERASE"/>
    <property type="match status" value="1"/>
</dbReference>
<keyword evidence="8 10" id="KW-0479">Metal-binding</keyword>
<evidence type="ECO:0000256" key="9">
    <source>
        <dbReference type="ARBA" id="ARBA00023235"/>
    </source>
</evidence>
<keyword evidence="13" id="KW-0862">Zinc</keyword>
<dbReference type="InterPro" id="IPR013785">
    <property type="entry name" value="Aldolase_TIM"/>
</dbReference>
<comment type="function">
    <text evidence="10">Catalyzes the reversible epimerization of D-ribulose 5-phosphate to D-xylulose 5-phosphate.</text>
</comment>
<evidence type="ECO:0000256" key="5">
    <source>
        <dbReference type="ARBA" id="ARBA00001954"/>
    </source>
</evidence>
<comment type="caution">
    <text evidence="15">The sequence shown here is derived from an EMBL/GenBank/DDBJ whole genome shotgun (WGS) entry which is preliminary data.</text>
</comment>
<dbReference type="CDD" id="cd00429">
    <property type="entry name" value="RPE"/>
    <property type="match status" value="1"/>
</dbReference>
<keyword evidence="9 10" id="KW-0413">Isomerase</keyword>
<dbReference type="InterPro" id="IPR000056">
    <property type="entry name" value="Ribul_P_3_epim-like"/>
</dbReference>